<protein>
    <recommendedName>
        <fullName evidence="2">Myb/SANT-like domain-containing protein</fullName>
    </recommendedName>
</protein>
<dbReference type="PANTHER" id="PTHR47584:SF14">
    <property type="entry name" value="L10-INTERACTING MYB DOMAIN-CONTAINING PROTEIN-LIKE"/>
    <property type="match status" value="1"/>
</dbReference>
<feature type="domain" description="Myb/SANT-like" evidence="2">
    <location>
        <begin position="102"/>
        <end position="189"/>
    </location>
</feature>
<evidence type="ECO:0000313" key="4">
    <source>
        <dbReference type="Proteomes" id="UP000516437"/>
    </source>
</evidence>
<keyword evidence="4" id="KW-1185">Reference proteome</keyword>
<comment type="caution">
    <text evidence="3">The sequence shown here is derived from an EMBL/GenBank/DDBJ whole genome shotgun (WGS) entry which is preliminary data.</text>
</comment>
<dbReference type="InterPro" id="IPR045026">
    <property type="entry name" value="LIMYB"/>
</dbReference>
<feature type="compositionally biased region" description="Basic and acidic residues" evidence="1">
    <location>
        <begin position="286"/>
        <end position="296"/>
    </location>
</feature>
<dbReference type="OrthoDB" id="686198at2759"/>
<reference evidence="3 4" key="1">
    <citation type="journal article" date="2019" name="Plant Biotechnol. J.">
        <title>The red bayberry genome and genetic basis of sex determination.</title>
        <authorList>
            <person name="Jia H.M."/>
            <person name="Jia H.J."/>
            <person name="Cai Q.L."/>
            <person name="Wang Y."/>
            <person name="Zhao H.B."/>
            <person name="Yang W.F."/>
            <person name="Wang G.Y."/>
            <person name="Li Y.H."/>
            <person name="Zhan D.L."/>
            <person name="Shen Y.T."/>
            <person name="Niu Q.F."/>
            <person name="Chang L."/>
            <person name="Qiu J."/>
            <person name="Zhao L."/>
            <person name="Xie H.B."/>
            <person name="Fu W.Y."/>
            <person name="Jin J."/>
            <person name="Li X.W."/>
            <person name="Jiao Y."/>
            <person name="Zhou C.C."/>
            <person name="Tu T."/>
            <person name="Chai C.Y."/>
            <person name="Gao J.L."/>
            <person name="Fan L.J."/>
            <person name="van de Weg E."/>
            <person name="Wang J.Y."/>
            <person name="Gao Z.S."/>
        </authorList>
    </citation>
    <scope>NUCLEOTIDE SEQUENCE [LARGE SCALE GENOMIC DNA]</scope>
    <source>
        <tissue evidence="3">Leaves</tissue>
    </source>
</reference>
<dbReference type="InterPro" id="IPR024752">
    <property type="entry name" value="Myb/SANT-like_dom"/>
</dbReference>
<dbReference type="Pfam" id="PF12776">
    <property type="entry name" value="Myb_DNA-bind_3"/>
    <property type="match status" value="2"/>
</dbReference>
<gene>
    <name evidence="3" type="ORF">CJ030_MR5G017226</name>
</gene>
<evidence type="ECO:0000259" key="2">
    <source>
        <dbReference type="Pfam" id="PF12776"/>
    </source>
</evidence>
<feature type="compositionally biased region" description="Basic and acidic residues" evidence="1">
    <location>
        <begin position="234"/>
        <end position="243"/>
    </location>
</feature>
<evidence type="ECO:0000256" key="1">
    <source>
        <dbReference type="SAM" id="MobiDB-lite"/>
    </source>
</evidence>
<dbReference type="EMBL" id="RXIC02000023">
    <property type="protein sequence ID" value="KAB1213963.1"/>
    <property type="molecule type" value="Genomic_DNA"/>
</dbReference>
<dbReference type="PANTHER" id="PTHR47584">
    <property type="match status" value="1"/>
</dbReference>
<dbReference type="Proteomes" id="UP000516437">
    <property type="component" value="Chromosome 5"/>
</dbReference>
<accession>A0A6A1VMK2</accession>
<proteinExistence type="predicted"/>
<sequence>MRRPVPEPAVDGVKVAKGISNVDEGRSERKRGRSPKRSRSHSLSKSSVTAPLTRQCFRSQRHYLRSGKARIVDLEPSCSTASYLHTALMSKQNKDLWKDEQRVSRLVELCMEEFRNNRVREGKLGVTNYEHIADIMKVDIPCLDASKIKTKVDNFRKEYVAFNELKKKTGFGWNEIDKTVVADVAEWTEVLSKDKTLVRFMGKGLVHYDELAYMFAGSTSNGLMHRANAQGPSSEREERHLNEGERVRSVTIDLTEGDSPLPYTPATGSRKRPSPVPSGSGQRKTQTREGDPMKESWEEVSQNYLRAKADRISSSFTSRTSLIDDCVDALYAIDPPPDDDAIVKALERISTSATFRQTFLRVPVDKRRNWRHYLRSGKARIVDLEPSCSTASYLHTALMSKQNKDLWKDEQRVSRLVELCMEEFRNNRVREGKLGVTNYEHIADIMKVDIPCLDASKIKTKVDNFRKESENYEHIADIMKVDIPCLDASKIKTKVDNFRKEYVAFNELKKKTGFGWNEIDKTVVADVAEWTEVLSKDKTLVRFMGKGLVHYDELAYMFAGSTSNGLMHRANAQGPSSEREERHLNEGERVRSVTIDLTEGDTPLPYTPATGVGSAHLPCLRVVVNYLRRLNYVLSRVFSWDCTAMLFQIYEKHSMDLEHGDNYSGDEPYESEQDEQVDSVPGVEAESHRTRQFLLVQCTLHIKKLPHYICMDDLCTDALYAIDPPPDDDAIVKALERITESATFRQTFLRVPVDKRRNWVIKMK</sequence>
<feature type="region of interest" description="Disordered" evidence="1">
    <location>
        <begin position="224"/>
        <end position="243"/>
    </location>
</feature>
<evidence type="ECO:0000313" key="3">
    <source>
        <dbReference type="EMBL" id="KAB1213963.1"/>
    </source>
</evidence>
<dbReference type="AlphaFoldDB" id="A0A6A1VMK2"/>
<feature type="compositionally biased region" description="Basic residues" evidence="1">
    <location>
        <begin position="28"/>
        <end position="42"/>
    </location>
</feature>
<organism evidence="3 4">
    <name type="scientific">Morella rubra</name>
    <name type="common">Chinese bayberry</name>
    <dbReference type="NCBI Taxonomy" id="262757"/>
    <lineage>
        <taxon>Eukaryota</taxon>
        <taxon>Viridiplantae</taxon>
        <taxon>Streptophyta</taxon>
        <taxon>Embryophyta</taxon>
        <taxon>Tracheophyta</taxon>
        <taxon>Spermatophyta</taxon>
        <taxon>Magnoliopsida</taxon>
        <taxon>eudicotyledons</taxon>
        <taxon>Gunneridae</taxon>
        <taxon>Pentapetalae</taxon>
        <taxon>rosids</taxon>
        <taxon>fabids</taxon>
        <taxon>Fagales</taxon>
        <taxon>Myricaceae</taxon>
        <taxon>Morella</taxon>
    </lineage>
</organism>
<name>A0A6A1VMK2_9ROSI</name>
<feature type="domain" description="Myb/SANT-like" evidence="2">
    <location>
        <begin position="485"/>
        <end position="532"/>
    </location>
</feature>
<feature type="region of interest" description="Disordered" evidence="1">
    <location>
        <begin position="249"/>
        <end position="296"/>
    </location>
</feature>
<feature type="region of interest" description="Disordered" evidence="1">
    <location>
        <begin position="1"/>
        <end position="51"/>
    </location>
</feature>